<feature type="transmembrane region" description="Helical" evidence="7">
    <location>
        <begin position="6"/>
        <end position="26"/>
    </location>
</feature>
<gene>
    <name evidence="9" type="ORF">JIN82_06215</name>
</gene>
<dbReference type="PANTHER" id="PTHR30506">
    <property type="entry name" value="INNER MEMBRANE PROTEIN"/>
    <property type="match status" value="1"/>
</dbReference>
<comment type="caution">
    <text evidence="9">The sequence shown here is derived from an EMBL/GenBank/DDBJ whole genome shotgun (WGS) entry which is preliminary data.</text>
</comment>
<dbReference type="GO" id="GO:0005886">
    <property type="term" value="C:plasma membrane"/>
    <property type="evidence" value="ECO:0007669"/>
    <property type="project" value="UniProtKB-SubCell"/>
</dbReference>
<evidence type="ECO:0000256" key="4">
    <source>
        <dbReference type="ARBA" id="ARBA00022692"/>
    </source>
</evidence>
<feature type="domain" description="Glycine transporter" evidence="8">
    <location>
        <begin position="11"/>
        <end position="84"/>
    </location>
</feature>
<reference evidence="9" key="1">
    <citation type="submission" date="2021-01" db="EMBL/GenBank/DDBJ databases">
        <title>Modified the classification status of verrucomicrobia.</title>
        <authorList>
            <person name="Feng X."/>
        </authorList>
    </citation>
    <scope>NUCLEOTIDE SEQUENCE</scope>
    <source>
        <strain evidence="9">_KCTC 22039</strain>
    </source>
</reference>
<feature type="transmembrane region" description="Helical" evidence="7">
    <location>
        <begin position="179"/>
        <end position="195"/>
    </location>
</feature>
<dbReference type="Pfam" id="PF03458">
    <property type="entry name" value="Gly_transporter"/>
    <property type="match status" value="2"/>
</dbReference>
<keyword evidence="4 7" id="KW-0812">Transmembrane</keyword>
<dbReference type="RefSeq" id="WP_200310769.1">
    <property type="nucleotide sequence ID" value="NZ_JAENIM010000032.1"/>
</dbReference>
<evidence type="ECO:0000256" key="7">
    <source>
        <dbReference type="SAM" id="Phobius"/>
    </source>
</evidence>
<keyword evidence="3" id="KW-1003">Cell membrane</keyword>
<organism evidence="9 10">
    <name type="scientific">Persicirhabdus sediminis</name>
    <dbReference type="NCBI Taxonomy" id="454144"/>
    <lineage>
        <taxon>Bacteria</taxon>
        <taxon>Pseudomonadati</taxon>
        <taxon>Verrucomicrobiota</taxon>
        <taxon>Verrucomicrobiia</taxon>
        <taxon>Verrucomicrobiales</taxon>
        <taxon>Verrucomicrobiaceae</taxon>
        <taxon>Persicirhabdus</taxon>
    </lineage>
</organism>
<feature type="transmembrane region" description="Helical" evidence="7">
    <location>
        <begin position="121"/>
        <end position="143"/>
    </location>
</feature>
<dbReference type="EMBL" id="JAENIM010000032">
    <property type="protein sequence ID" value="MBK1790746.1"/>
    <property type="molecule type" value="Genomic_DNA"/>
</dbReference>
<dbReference type="PANTHER" id="PTHR30506:SF3">
    <property type="entry name" value="UPF0126 INNER MEMBRANE PROTEIN YADS-RELATED"/>
    <property type="match status" value="1"/>
</dbReference>
<comment type="similarity">
    <text evidence="2">Belongs to the UPF0126 family.</text>
</comment>
<dbReference type="AlphaFoldDB" id="A0A8J7MCU1"/>
<protein>
    <submittedName>
        <fullName evidence="9">Trimeric intracellular cation channel family protein</fullName>
    </submittedName>
</protein>
<feature type="transmembrane region" description="Helical" evidence="7">
    <location>
        <begin position="155"/>
        <end position="173"/>
    </location>
</feature>
<evidence type="ECO:0000313" key="10">
    <source>
        <dbReference type="Proteomes" id="UP000624703"/>
    </source>
</evidence>
<dbReference type="InterPro" id="IPR005115">
    <property type="entry name" value="Gly_transporter"/>
</dbReference>
<evidence type="ECO:0000259" key="8">
    <source>
        <dbReference type="Pfam" id="PF03458"/>
    </source>
</evidence>
<accession>A0A8J7MCU1</accession>
<evidence type="ECO:0000256" key="5">
    <source>
        <dbReference type="ARBA" id="ARBA00022989"/>
    </source>
</evidence>
<evidence type="ECO:0000256" key="3">
    <source>
        <dbReference type="ARBA" id="ARBA00022475"/>
    </source>
</evidence>
<evidence type="ECO:0000256" key="6">
    <source>
        <dbReference type="ARBA" id="ARBA00023136"/>
    </source>
</evidence>
<keyword evidence="6 7" id="KW-0472">Membrane</keyword>
<proteinExistence type="inferred from homology"/>
<feature type="transmembrane region" description="Helical" evidence="7">
    <location>
        <begin position="96"/>
        <end position="115"/>
    </location>
</feature>
<keyword evidence="10" id="KW-1185">Reference proteome</keyword>
<name>A0A8J7MCU1_9BACT</name>
<evidence type="ECO:0000256" key="1">
    <source>
        <dbReference type="ARBA" id="ARBA00004651"/>
    </source>
</evidence>
<comment type="subcellular location">
    <subcellularLocation>
        <location evidence="1">Cell membrane</location>
        <topology evidence="1">Multi-pass membrane protein</topology>
    </subcellularLocation>
</comment>
<feature type="domain" description="Glycine transporter" evidence="8">
    <location>
        <begin position="98"/>
        <end position="170"/>
    </location>
</feature>
<evidence type="ECO:0000256" key="2">
    <source>
        <dbReference type="ARBA" id="ARBA00008193"/>
    </source>
</evidence>
<evidence type="ECO:0000313" key="9">
    <source>
        <dbReference type="EMBL" id="MBK1790746.1"/>
    </source>
</evidence>
<feature type="transmembrane region" description="Helical" evidence="7">
    <location>
        <begin position="33"/>
        <end position="50"/>
    </location>
</feature>
<keyword evidence="5 7" id="KW-1133">Transmembrane helix</keyword>
<sequence>MHFAEVEFVDIVEFAAVVAFAVYGIIRGAERKMDVVGLFAVAFMAAFGGGTVRDLVLNRQPLFWVENSHYTVVVFWLAVFASFFPRLLVKCEKYLVFPDALGLGLWAIAGTVYAQEAGASSFISVLLGVTTGTFGGVLADIICNKVPTIFRKSNIYATCAFVGGYLYLGLRAIDLAENAAMLISITVTVVLRLLAVRYKIILPQREYYEGDEK</sequence>
<feature type="transmembrane region" description="Helical" evidence="7">
    <location>
        <begin position="70"/>
        <end position="89"/>
    </location>
</feature>
<dbReference type="Proteomes" id="UP000624703">
    <property type="component" value="Unassembled WGS sequence"/>
</dbReference>